<evidence type="ECO:0000313" key="7">
    <source>
        <dbReference type="EMBL" id="PIL33589.1"/>
    </source>
</evidence>
<feature type="chain" id="PRO_5013593965" description="Protein-S-isoprenylcysteine O-methyltransferase" evidence="6">
    <location>
        <begin position="21"/>
        <end position="248"/>
    </location>
</feature>
<comment type="caution">
    <text evidence="7">The sequence shown here is derived from an EMBL/GenBank/DDBJ whole genome shotgun (WGS) entry which is preliminary data.</text>
</comment>
<sequence length="248" mass="27161">MSSLAPVLCTPLLKIPLLVGNAALTHHGLTPPANPPTKVGEWRRDDTTRDFMSKAGWTHAFIKVCSATSKYVVAGLTLAEVAVILAQRFPSPYSTRVLALLGSPPLALTRASAIGALLGMAGGLIRLWCHRALGRLFTWEMSVRDDHQLITRGPYAYVRHPSYTGIGLIACGNIVLLASKGSYFVEAGLWNTVAGKAVGGSVSVYLALVTLTLFARARQEDVMLRREFGAQWDEWARRTRWRVIPFVY</sequence>
<name>A0A2G8SIJ4_9APHY</name>
<dbReference type="Proteomes" id="UP000230002">
    <property type="component" value="Unassembled WGS sequence"/>
</dbReference>
<dbReference type="GO" id="GO:0005789">
    <property type="term" value="C:endoplasmic reticulum membrane"/>
    <property type="evidence" value="ECO:0007669"/>
    <property type="project" value="UniProtKB-SubCell"/>
</dbReference>
<keyword evidence="4 5" id="KW-0472">Membrane</keyword>
<gene>
    <name evidence="7" type="ORF">GSI_04212</name>
</gene>
<keyword evidence="2 5" id="KW-0812">Transmembrane</keyword>
<dbReference type="EC" id="2.1.1.100" evidence="5"/>
<dbReference type="AlphaFoldDB" id="A0A2G8SIJ4"/>
<dbReference type="STRING" id="1077348.A0A2G8SIJ4"/>
<dbReference type="InterPro" id="IPR052527">
    <property type="entry name" value="Metal_cation-efflux_comp"/>
</dbReference>
<organism evidence="7 8">
    <name type="scientific">Ganoderma sinense ZZ0214-1</name>
    <dbReference type="NCBI Taxonomy" id="1077348"/>
    <lineage>
        <taxon>Eukaryota</taxon>
        <taxon>Fungi</taxon>
        <taxon>Dikarya</taxon>
        <taxon>Basidiomycota</taxon>
        <taxon>Agaricomycotina</taxon>
        <taxon>Agaricomycetes</taxon>
        <taxon>Polyporales</taxon>
        <taxon>Polyporaceae</taxon>
        <taxon>Ganoderma</taxon>
    </lineage>
</organism>
<proteinExistence type="inferred from homology"/>
<dbReference type="Gene3D" id="1.20.120.1630">
    <property type="match status" value="1"/>
</dbReference>
<keyword evidence="5" id="KW-0808">Transferase</keyword>
<feature type="transmembrane region" description="Helical" evidence="5">
    <location>
        <begin position="197"/>
        <end position="217"/>
    </location>
</feature>
<dbReference type="Pfam" id="PF04140">
    <property type="entry name" value="ICMT"/>
    <property type="match status" value="1"/>
</dbReference>
<evidence type="ECO:0000313" key="8">
    <source>
        <dbReference type="Proteomes" id="UP000230002"/>
    </source>
</evidence>
<keyword evidence="5" id="KW-0949">S-adenosyl-L-methionine</keyword>
<keyword evidence="6" id="KW-0732">Signal</keyword>
<dbReference type="PANTHER" id="PTHR43847">
    <property type="entry name" value="BLL3993 PROTEIN"/>
    <property type="match status" value="1"/>
</dbReference>
<accession>A0A2G8SIJ4</accession>
<feature type="transmembrane region" description="Helical" evidence="5">
    <location>
        <begin position="109"/>
        <end position="129"/>
    </location>
</feature>
<protein>
    <recommendedName>
        <fullName evidence="5">Protein-S-isoprenylcysteine O-methyltransferase</fullName>
        <ecNumber evidence="5">2.1.1.100</ecNumber>
    </recommendedName>
</protein>
<dbReference type="PANTHER" id="PTHR43847:SF1">
    <property type="entry name" value="BLL3993 PROTEIN"/>
    <property type="match status" value="1"/>
</dbReference>
<evidence type="ECO:0000256" key="1">
    <source>
        <dbReference type="ARBA" id="ARBA00004141"/>
    </source>
</evidence>
<feature type="signal peptide" evidence="6">
    <location>
        <begin position="1"/>
        <end position="20"/>
    </location>
</feature>
<keyword evidence="5" id="KW-0256">Endoplasmic reticulum</keyword>
<dbReference type="InterPro" id="IPR007269">
    <property type="entry name" value="ICMT_MeTrfase"/>
</dbReference>
<dbReference type="GO" id="GO:0032259">
    <property type="term" value="P:methylation"/>
    <property type="evidence" value="ECO:0007669"/>
    <property type="project" value="UniProtKB-KW"/>
</dbReference>
<feature type="transmembrane region" description="Helical" evidence="5">
    <location>
        <begin position="162"/>
        <end position="185"/>
    </location>
</feature>
<comment type="subcellular location">
    <subcellularLocation>
        <location evidence="5">Endoplasmic reticulum membrane</location>
        <topology evidence="5">Multi-pass membrane protein</topology>
    </subcellularLocation>
    <subcellularLocation>
        <location evidence="1">Membrane</location>
        <topology evidence="1">Multi-pass membrane protein</topology>
    </subcellularLocation>
</comment>
<dbReference type="EMBL" id="AYKW01000007">
    <property type="protein sequence ID" value="PIL33589.1"/>
    <property type="molecule type" value="Genomic_DNA"/>
</dbReference>
<keyword evidence="3 5" id="KW-1133">Transmembrane helix</keyword>
<reference evidence="7 8" key="1">
    <citation type="journal article" date="2015" name="Sci. Rep.">
        <title>Chromosome-level genome map provides insights into diverse defense mechanisms in the medicinal fungus Ganoderma sinense.</title>
        <authorList>
            <person name="Zhu Y."/>
            <person name="Xu J."/>
            <person name="Sun C."/>
            <person name="Zhou S."/>
            <person name="Xu H."/>
            <person name="Nelson D.R."/>
            <person name="Qian J."/>
            <person name="Song J."/>
            <person name="Luo H."/>
            <person name="Xiang L."/>
            <person name="Li Y."/>
            <person name="Xu Z."/>
            <person name="Ji A."/>
            <person name="Wang L."/>
            <person name="Lu S."/>
            <person name="Hayward A."/>
            <person name="Sun W."/>
            <person name="Li X."/>
            <person name="Schwartz D.C."/>
            <person name="Wang Y."/>
            <person name="Chen S."/>
        </authorList>
    </citation>
    <scope>NUCLEOTIDE SEQUENCE [LARGE SCALE GENOMIC DNA]</scope>
    <source>
        <strain evidence="7 8">ZZ0214-1</strain>
    </source>
</reference>
<comment type="catalytic activity">
    <reaction evidence="5">
        <text>[protein]-C-terminal S-[(2E,6E)-farnesyl]-L-cysteine + S-adenosyl-L-methionine = [protein]-C-terminal S-[(2E,6E)-farnesyl]-L-cysteine methyl ester + S-adenosyl-L-homocysteine</text>
        <dbReference type="Rhea" id="RHEA:21672"/>
        <dbReference type="Rhea" id="RHEA-COMP:12125"/>
        <dbReference type="Rhea" id="RHEA-COMP:12126"/>
        <dbReference type="ChEBI" id="CHEBI:57856"/>
        <dbReference type="ChEBI" id="CHEBI:59789"/>
        <dbReference type="ChEBI" id="CHEBI:90510"/>
        <dbReference type="ChEBI" id="CHEBI:90511"/>
        <dbReference type="EC" id="2.1.1.100"/>
    </reaction>
</comment>
<feature type="transmembrane region" description="Helical" evidence="5">
    <location>
        <begin position="71"/>
        <end position="89"/>
    </location>
</feature>
<dbReference type="GO" id="GO:0004671">
    <property type="term" value="F:protein C-terminal S-isoprenylcysteine carboxyl O-methyltransferase activity"/>
    <property type="evidence" value="ECO:0007669"/>
    <property type="project" value="UniProtKB-EC"/>
</dbReference>
<evidence type="ECO:0000256" key="4">
    <source>
        <dbReference type="ARBA" id="ARBA00023136"/>
    </source>
</evidence>
<evidence type="ECO:0000256" key="5">
    <source>
        <dbReference type="RuleBase" id="RU362022"/>
    </source>
</evidence>
<evidence type="ECO:0000256" key="2">
    <source>
        <dbReference type="ARBA" id="ARBA00022692"/>
    </source>
</evidence>
<evidence type="ECO:0000256" key="3">
    <source>
        <dbReference type="ARBA" id="ARBA00022989"/>
    </source>
</evidence>
<evidence type="ECO:0000256" key="6">
    <source>
        <dbReference type="SAM" id="SignalP"/>
    </source>
</evidence>
<keyword evidence="8" id="KW-1185">Reference proteome</keyword>
<comment type="similarity">
    <text evidence="5">Belongs to the class VI-like SAM-binding methyltransferase superfamily. Isoprenylcysteine carboxyl methyltransferase family.</text>
</comment>
<dbReference type="OrthoDB" id="422086at2759"/>
<keyword evidence="5" id="KW-0489">Methyltransferase</keyword>